<keyword evidence="2" id="KW-1185">Reference proteome</keyword>
<proteinExistence type="predicted"/>
<dbReference type="SUPFAM" id="SSF46785">
    <property type="entry name" value="Winged helix' DNA-binding domain"/>
    <property type="match status" value="1"/>
</dbReference>
<dbReference type="InterPro" id="IPR036388">
    <property type="entry name" value="WH-like_DNA-bd_sf"/>
</dbReference>
<dbReference type="Pfam" id="PF07900">
    <property type="entry name" value="DUF1670"/>
    <property type="match status" value="1"/>
</dbReference>
<sequence>MEKAIQERIQAKTRDSQLFEIFVNHFEFSPKTAEAAINTVKEIYELDRYDPDRMCETGRVIRQVVSIKAKHGPRLRELPKVTVKLTVDAGAEDQEVFRKHGASGLREVQICRMTEEALEQGGVLTQEDIADILQVDVRTIRRTIKQLQGRGIRVQTRGLYHDIGPSISHKAWIVSLYLDYKTYSEIARTTRHTTTSIKRYIMDFARVVLCIPKGLNLAETAHIAGISERLAREYAGLYLRYNTPEHAERLQDLITKASRNVASEEQKGGLAVS</sequence>
<dbReference type="RefSeq" id="WP_277445639.1">
    <property type="nucleotide sequence ID" value="NZ_JAKOAV010000079.1"/>
</dbReference>
<evidence type="ECO:0000313" key="1">
    <source>
        <dbReference type="EMBL" id="MDF9410092.1"/>
    </source>
</evidence>
<dbReference type="InterPro" id="IPR012872">
    <property type="entry name" value="DUF1670"/>
</dbReference>
<gene>
    <name evidence="1" type="ORF">L7E55_17440</name>
</gene>
<evidence type="ECO:0000313" key="2">
    <source>
        <dbReference type="Proteomes" id="UP001154312"/>
    </source>
</evidence>
<dbReference type="Proteomes" id="UP001154312">
    <property type="component" value="Unassembled WGS sequence"/>
</dbReference>
<dbReference type="Gene3D" id="1.10.10.10">
    <property type="entry name" value="Winged helix-like DNA-binding domain superfamily/Winged helix DNA-binding domain"/>
    <property type="match status" value="1"/>
</dbReference>
<dbReference type="EMBL" id="JAKOAV010000079">
    <property type="protein sequence ID" value="MDF9410092.1"/>
    <property type="molecule type" value="Genomic_DNA"/>
</dbReference>
<dbReference type="AlphaFoldDB" id="A0A9X4JWV7"/>
<name>A0A9X4JWV7_9FIRM</name>
<comment type="caution">
    <text evidence="1">The sequence shown here is derived from an EMBL/GenBank/DDBJ whole genome shotgun (WGS) entry which is preliminary data.</text>
</comment>
<organism evidence="1 2">
    <name type="scientific">Pelotomaculum isophthalicicum JI</name>
    <dbReference type="NCBI Taxonomy" id="947010"/>
    <lineage>
        <taxon>Bacteria</taxon>
        <taxon>Bacillati</taxon>
        <taxon>Bacillota</taxon>
        <taxon>Clostridia</taxon>
        <taxon>Eubacteriales</taxon>
        <taxon>Desulfotomaculaceae</taxon>
        <taxon>Pelotomaculum</taxon>
    </lineage>
</organism>
<accession>A0A9X4JWV7</accession>
<reference evidence="1" key="1">
    <citation type="submission" date="2022-02" db="EMBL/GenBank/DDBJ databases">
        <authorList>
            <person name="Leng L."/>
        </authorList>
    </citation>
    <scope>NUCLEOTIDE SEQUENCE</scope>
    <source>
        <strain evidence="1">JI</strain>
    </source>
</reference>
<protein>
    <submittedName>
        <fullName evidence="1">DUF1670 domain-containing protein</fullName>
    </submittedName>
</protein>
<dbReference type="InterPro" id="IPR036390">
    <property type="entry name" value="WH_DNA-bd_sf"/>
</dbReference>